<evidence type="ECO:0000256" key="13">
    <source>
        <dbReference type="SAM" id="MobiDB-lite"/>
    </source>
</evidence>
<comment type="similarity">
    <text evidence="3 12">Belongs to the CcmD/CycX/HelD family.</text>
</comment>
<feature type="region of interest" description="Disordered" evidence="13">
    <location>
        <begin position="46"/>
        <end position="72"/>
    </location>
</feature>
<keyword evidence="6 12" id="KW-1003">Cell membrane</keyword>
<dbReference type="GO" id="GO:0005886">
    <property type="term" value="C:plasma membrane"/>
    <property type="evidence" value="ECO:0007669"/>
    <property type="project" value="UniProtKB-SubCell"/>
</dbReference>
<keyword evidence="11 12" id="KW-0472">Membrane</keyword>
<dbReference type="Proteomes" id="UP000298595">
    <property type="component" value="Chromosome"/>
</dbReference>
<reference evidence="14 15" key="1">
    <citation type="submission" date="2018-09" db="EMBL/GenBank/DDBJ databases">
        <title>Whole genome based analysis of evolution and adaptive divergence in Indian and Brazilian strains of Azospirillum brasilense.</title>
        <authorList>
            <person name="Singh C."/>
            <person name="Tripathi A.K."/>
        </authorList>
    </citation>
    <scope>NUCLEOTIDE SEQUENCE [LARGE SCALE GENOMIC DNA]</scope>
    <source>
        <strain evidence="14 15">MTCC4035</strain>
    </source>
</reference>
<keyword evidence="8 12" id="KW-0812">Transmembrane</keyword>
<keyword evidence="9 12" id="KW-0201">Cytochrome c-type biogenesis</keyword>
<gene>
    <name evidence="14" type="primary">ccmD</name>
    <name evidence="14" type="ORF">D3093_08850</name>
</gene>
<dbReference type="InterPro" id="IPR007078">
    <property type="entry name" value="Haem_export_protD_CcmD"/>
</dbReference>
<dbReference type="KEGG" id="aare:D3093_08850"/>
<protein>
    <recommendedName>
        <fullName evidence="4 12">Heme exporter protein D</fullName>
    </recommendedName>
</protein>
<dbReference type="GO" id="GO:0015886">
    <property type="term" value="P:heme transport"/>
    <property type="evidence" value="ECO:0007669"/>
    <property type="project" value="InterPro"/>
</dbReference>
<evidence type="ECO:0000256" key="9">
    <source>
        <dbReference type="ARBA" id="ARBA00022748"/>
    </source>
</evidence>
<dbReference type="GeneID" id="56449977"/>
<evidence type="ECO:0000256" key="10">
    <source>
        <dbReference type="ARBA" id="ARBA00022989"/>
    </source>
</evidence>
<dbReference type="PANTHER" id="PTHR37531">
    <property type="entry name" value="HEME EXPORTER PROTEIN D"/>
    <property type="match status" value="1"/>
</dbReference>
<evidence type="ECO:0000256" key="4">
    <source>
        <dbReference type="ARBA" id="ARBA00016461"/>
    </source>
</evidence>
<dbReference type="NCBIfam" id="TIGR03141">
    <property type="entry name" value="cytochro_ccmD"/>
    <property type="match status" value="1"/>
</dbReference>
<evidence type="ECO:0000256" key="5">
    <source>
        <dbReference type="ARBA" id="ARBA00022448"/>
    </source>
</evidence>
<evidence type="ECO:0000256" key="3">
    <source>
        <dbReference type="ARBA" id="ARBA00008741"/>
    </source>
</evidence>
<evidence type="ECO:0000256" key="1">
    <source>
        <dbReference type="ARBA" id="ARBA00002442"/>
    </source>
</evidence>
<dbReference type="Pfam" id="PF04995">
    <property type="entry name" value="CcmD"/>
    <property type="match status" value="1"/>
</dbReference>
<comment type="subcellular location">
    <subcellularLocation>
        <location evidence="2 12">Cell inner membrane</location>
        <topology evidence="2 12">Single-pass membrane protein</topology>
    </subcellularLocation>
</comment>
<evidence type="ECO:0000256" key="12">
    <source>
        <dbReference type="RuleBase" id="RU363101"/>
    </source>
</evidence>
<accession>A0A0P0EVW5</accession>
<keyword evidence="10 12" id="KW-1133">Transmembrane helix</keyword>
<dbReference type="PANTHER" id="PTHR37531:SF1">
    <property type="entry name" value="HEME EXPORTER PROTEIN D"/>
    <property type="match status" value="1"/>
</dbReference>
<evidence type="ECO:0000256" key="7">
    <source>
        <dbReference type="ARBA" id="ARBA00022519"/>
    </source>
</evidence>
<proteinExistence type="inferred from homology"/>
<dbReference type="AlphaFoldDB" id="A0A0P0EVW5"/>
<comment type="function">
    <text evidence="1 12">Required for the export of heme to the periplasm for the biogenesis of c-type cytochromes.</text>
</comment>
<evidence type="ECO:0000256" key="2">
    <source>
        <dbReference type="ARBA" id="ARBA00004377"/>
    </source>
</evidence>
<dbReference type="GO" id="GO:1903607">
    <property type="term" value="P:cytochrome c biosynthetic process"/>
    <property type="evidence" value="ECO:0007669"/>
    <property type="project" value="TreeGrafter"/>
</dbReference>
<evidence type="ECO:0000313" key="15">
    <source>
        <dbReference type="Proteomes" id="UP000298595"/>
    </source>
</evidence>
<sequence>MAEFFAMGGYAAYVWSSYALAALVMVGLLVATLKALRGAETTLKALEGSRPPRRRRARNGAAASPAAEVGEG</sequence>
<name>A0A0P0EVW5_9PROT</name>
<evidence type="ECO:0000313" key="14">
    <source>
        <dbReference type="EMBL" id="QCN95355.1"/>
    </source>
</evidence>
<keyword evidence="7 12" id="KW-0997">Cell inner membrane</keyword>
<feature type="compositionally biased region" description="Low complexity" evidence="13">
    <location>
        <begin position="59"/>
        <end position="72"/>
    </location>
</feature>
<keyword evidence="5 12" id="KW-0813">Transport</keyword>
<evidence type="ECO:0000256" key="6">
    <source>
        <dbReference type="ARBA" id="ARBA00022475"/>
    </source>
</evidence>
<organism evidence="14 15">
    <name type="scientific">Azospirillum argentinense</name>
    <dbReference type="NCBI Taxonomy" id="2970906"/>
    <lineage>
        <taxon>Bacteria</taxon>
        <taxon>Pseudomonadati</taxon>
        <taxon>Pseudomonadota</taxon>
        <taxon>Alphaproteobacteria</taxon>
        <taxon>Rhodospirillales</taxon>
        <taxon>Azospirillaceae</taxon>
        <taxon>Azospirillum</taxon>
    </lineage>
</organism>
<dbReference type="InterPro" id="IPR052075">
    <property type="entry name" value="Heme_exporter_D"/>
</dbReference>
<dbReference type="EMBL" id="CP032321">
    <property type="protein sequence ID" value="QCN95355.1"/>
    <property type="molecule type" value="Genomic_DNA"/>
</dbReference>
<evidence type="ECO:0000256" key="11">
    <source>
        <dbReference type="ARBA" id="ARBA00023136"/>
    </source>
</evidence>
<evidence type="ECO:0000256" key="8">
    <source>
        <dbReference type="ARBA" id="ARBA00022692"/>
    </source>
</evidence>
<dbReference type="RefSeq" id="WP_035669739.1">
    <property type="nucleotide sequence ID" value="NZ_CP032321.1"/>
</dbReference>
<feature type="transmembrane region" description="Helical" evidence="12">
    <location>
        <begin position="12"/>
        <end position="36"/>
    </location>
</feature>
<dbReference type="GO" id="GO:0017004">
    <property type="term" value="P:cytochrome complex assembly"/>
    <property type="evidence" value="ECO:0007669"/>
    <property type="project" value="UniProtKB-KW"/>
</dbReference>